<reference evidence="2" key="1">
    <citation type="submission" date="2022-07" db="EMBL/GenBank/DDBJ databases">
        <title>Genome Sequence of Agrocybe chaxingu.</title>
        <authorList>
            <person name="Buettner E."/>
        </authorList>
    </citation>
    <scope>NUCLEOTIDE SEQUENCE</scope>
    <source>
        <strain evidence="2">MP-N11</strain>
    </source>
</reference>
<evidence type="ECO:0000256" key="1">
    <source>
        <dbReference type="SAM" id="MobiDB-lite"/>
    </source>
</evidence>
<dbReference type="AlphaFoldDB" id="A0A9W8K2R9"/>
<dbReference type="PANTHER" id="PTHR31005">
    <property type="entry name" value="DUF4139 DOMAIN-CONTAINING PROTEIN"/>
    <property type="match status" value="1"/>
</dbReference>
<feature type="compositionally biased region" description="Polar residues" evidence="1">
    <location>
        <begin position="31"/>
        <end position="43"/>
    </location>
</feature>
<gene>
    <name evidence="2" type="ORF">NLJ89_g5197</name>
</gene>
<dbReference type="InterPro" id="IPR011935">
    <property type="entry name" value="CHP02231"/>
</dbReference>
<proteinExistence type="predicted"/>
<comment type="caution">
    <text evidence="2">The sequence shown here is derived from an EMBL/GenBank/DDBJ whole genome shotgun (WGS) entry which is preliminary data.</text>
</comment>
<accession>A0A9W8K2R9</accession>
<protein>
    <submittedName>
        <fullName evidence="2">Uncharacterized protein</fullName>
    </submittedName>
</protein>
<dbReference type="PANTHER" id="PTHR31005:SF8">
    <property type="entry name" value="DUF4139 DOMAIN-CONTAINING PROTEIN"/>
    <property type="match status" value="1"/>
</dbReference>
<evidence type="ECO:0000313" key="2">
    <source>
        <dbReference type="EMBL" id="KAJ3509496.1"/>
    </source>
</evidence>
<sequence>MPSQHAQNAATEQLTAALMASAAFGGGGQGTQIPPSGTVQPQQPFGAASVTPQAPPAAYEAELAAAEAIPLPEEDDDFEAVPTPSAITEPTTIVSETPMAISFSVHGETTIPSDGVDHQVSIALLPFEAKISYITVPRMDPRVFLQCEVENSSEYRLLAGVVTVILDDSYVSKTSINVNSLRFNA</sequence>
<evidence type="ECO:0000313" key="3">
    <source>
        <dbReference type="Proteomes" id="UP001148786"/>
    </source>
</evidence>
<dbReference type="Proteomes" id="UP001148786">
    <property type="component" value="Unassembled WGS sequence"/>
</dbReference>
<feature type="region of interest" description="Disordered" evidence="1">
    <location>
        <begin position="24"/>
        <end position="54"/>
    </location>
</feature>
<organism evidence="2 3">
    <name type="scientific">Agrocybe chaxingu</name>
    <dbReference type="NCBI Taxonomy" id="84603"/>
    <lineage>
        <taxon>Eukaryota</taxon>
        <taxon>Fungi</taxon>
        <taxon>Dikarya</taxon>
        <taxon>Basidiomycota</taxon>
        <taxon>Agaricomycotina</taxon>
        <taxon>Agaricomycetes</taxon>
        <taxon>Agaricomycetidae</taxon>
        <taxon>Agaricales</taxon>
        <taxon>Agaricineae</taxon>
        <taxon>Strophariaceae</taxon>
        <taxon>Agrocybe</taxon>
    </lineage>
</organism>
<name>A0A9W8K2R9_9AGAR</name>
<dbReference type="OrthoDB" id="10068793at2759"/>
<keyword evidence="3" id="KW-1185">Reference proteome</keyword>
<dbReference type="EMBL" id="JANKHO010000472">
    <property type="protein sequence ID" value="KAJ3509496.1"/>
    <property type="molecule type" value="Genomic_DNA"/>
</dbReference>